<proteinExistence type="predicted"/>
<name>A0A5C6QEK6_9GAMM</name>
<dbReference type="AlphaFoldDB" id="A0A5C6QEK6"/>
<feature type="transmembrane region" description="Helical" evidence="1">
    <location>
        <begin position="863"/>
        <end position="882"/>
    </location>
</feature>
<feature type="transmembrane region" description="Helical" evidence="1">
    <location>
        <begin position="961"/>
        <end position="981"/>
    </location>
</feature>
<keyword evidence="1" id="KW-1133">Transmembrane helix</keyword>
<keyword evidence="4" id="KW-1185">Reference proteome</keyword>
<evidence type="ECO:0000256" key="1">
    <source>
        <dbReference type="SAM" id="Phobius"/>
    </source>
</evidence>
<feature type="transmembrane region" description="Helical" evidence="1">
    <location>
        <begin position="385"/>
        <end position="407"/>
    </location>
</feature>
<organism evidence="3 5">
    <name type="scientific">Colwellia hornerae</name>
    <dbReference type="NCBI Taxonomy" id="89402"/>
    <lineage>
        <taxon>Bacteria</taxon>
        <taxon>Pseudomonadati</taxon>
        <taxon>Pseudomonadota</taxon>
        <taxon>Gammaproteobacteria</taxon>
        <taxon>Alteromonadales</taxon>
        <taxon>Colwelliaceae</taxon>
        <taxon>Colwellia</taxon>
    </lineage>
</organism>
<keyword evidence="1" id="KW-0472">Membrane</keyword>
<gene>
    <name evidence="2" type="ORF">ESZ26_00175</name>
    <name evidence="3" type="ORF">ESZ27_09415</name>
</gene>
<dbReference type="SUPFAM" id="SSF82866">
    <property type="entry name" value="Multidrug efflux transporter AcrB transmembrane domain"/>
    <property type="match status" value="2"/>
</dbReference>
<dbReference type="GO" id="GO:0005886">
    <property type="term" value="C:plasma membrane"/>
    <property type="evidence" value="ECO:0007669"/>
    <property type="project" value="TreeGrafter"/>
</dbReference>
<dbReference type="InterPro" id="IPR001036">
    <property type="entry name" value="Acrflvin-R"/>
</dbReference>
<dbReference type="Gene3D" id="1.20.1640.10">
    <property type="entry name" value="Multidrug efflux transporter AcrB transmembrane domain"/>
    <property type="match status" value="2"/>
</dbReference>
<feature type="transmembrane region" description="Helical" evidence="1">
    <location>
        <begin position="414"/>
        <end position="438"/>
    </location>
</feature>
<evidence type="ECO:0000313" key="5">
    <source>
        <dbReference type="Proteomes" id="UP000321917"/>
    </source>
</evidence>
<evidence type="ECO:0000313" key="4">
    <source>
        <dbReference type="Proteomes" id="UP000321525"/>
    </source>
</evidence>
<dbReference type="EMBL" id="VOLR01000001">
    <property type="protein sequence ID" value="TWX62773.1"/>
    <property type="molecule type" value="Genomic_DNA"/>
</dbReference>
<dbReference type="Gene3D" id="3.30.2090.10">
    <property type="entry name" value="Multidrug efflux transporter AcrB TolC docking domain, DN and DC subdomains"/>
    <property type="match status" value="2"/>
</dbReference>
<dbReference type="SUPFAM" id="SSF82693">
    <property type="entry name" value="Multidrug efflux transporter AcrB pore domain, PN1, PN2, PC1 and PC2 subdomains"/>
    <property type="match status" value="2"/>
</dbReference>
<evidence type="ECO:0000313" key="3">
    <source>
        <dbReference type="EMBL" id="TWX67087.1"/>
    </source>
</evidence>
<sequence length="1040" mass="115338">MNRLQIQPRHKMTHSSAKKKVAKQSIFDLPVTVWLTALAIRRPVTTAMLMLSLFVTGLVASKLLPQESWPSLNIPMAFINVPYNGATPEEVERLITRPIEEAVSTLGGITEMQSRSRANGASIQVMMDLSSDLDSKILEVREKVDMVRHLLPEDVQRVMVQKFSTEDLPIMSLVLSGDKNLSTAYDFIDNKLKNPLERLQGVGKVEMRGVVQPHIEIHLDSIKLAMNRVDQAKLLQDLRDSNFLVKSGSILNGGRKFRVSPDGEYHSLDDIKNFQVKAGVRLSEVATVSLAAPPKNSEIRTDRKKSVGLEVFKESDANVVEVTNNIVALIEELRQEDDFKAITIGIKDNSGEEIQESLGDLLKAGALGIVLSFIVLFIFLRNSHITFIVVASVPISLSFALAGMYFMGYTLNMLSLAGLFIAVGLLIDNSVVICESILQQQDKALTSIDKILHGVDNVSIAIISGTLTTTIVFMPLLMGEKNFITILVEQIAVAICLPLLASLIISKTAIPLMLSRVNKKALSSVVTQGKLDHWYRPNLTRILTHPKTTGVFILLLCISGVLTKQMVNINGEKGKTVKEINIVYHIQGQQKLADVSKLVDEMEQYLYDNQQAFEFKQVNSRIWSDFAMSRIKLNDGYSKTLYDLKAEIKKGFPDTAIAKPSFDWSEQKENLVKLTLNGSSTKRLMQLSESVISQLSNVEGFAEVGIDNEDKNMELVLRIDREKVSRLGLNTQDIASRISSALRGTNLRSFRDAKLGEVDIRLVYHAEQAVPLERIKELPIYESNGRVITLQQLVVFDTQPIMQQITRSSRRTTLGISINLADLSRVEASMKIKEVMENIVFPSGYDWNLGRQFAQDEKAAKDMMMNMMLALALIFIVMAALFESLLMPIAILSSIGLAFIGVYWTFAILGMGLGDTGMIGMLILMGIVVNNGIVLIDQINKLKVDAENIMTPIIDACVSRIRPIFMTVATTIIGMVPLALASSDSQAYPMAVAIIGGLLFSTFTSLFLVPFCYLMLVKLGERSSKRFSIAKAFADKKIPL</sequence>
<dbReference type="PANTHER" id="PTHR32063:SF73">
    <property type="entry name" value="RND SUPERFAMILY EFFLUX PUMP PERMEASE COMPONENT 1"/>
    <property type="match status" value="1"/>
</dbReference>
<dbReference type="EMBL" id="VOLQ01000015">
    <property type="protein sequence ID" value="TWX67087.1"/>
    <property type="molecule type" value="Genomic_DNA"/>
</dbReference>
<dbReference type="Gene3D" id="3.30.70.1440">
    <property type="entry name" value="Multidrug efflux transporter AcrB pore domain"/>
    <property type="match status" value="1"/>
</dbReference>
<feature type="transmembrane region" description="Helical" evidence="1">
    <location>
        <begin position="458"/>
        <end position="479"/>
    </location>
</feature>
<keyword evidence="1" id="KW-0812">Transmembrane</keyword>
<dbReference type="OrthoDB" id="9758297at2"/>
<dbReference type="Pfam" id="PF00873">
    <property type="entry name" value="ACR_tran"/>
    <property type="match status" value="1"/>
</dbReference>
<dbReference type="InterPro" id="IPR027463">
    <property type="entry name" value="AcrB_DN_DC_subdom"/>
</dbReference>
<feature type="transmembrane region" description="Helical" evidence="1">
    <location>
        <begin position="361"/>
        <end position="379"/>
    </location>
</feature>
<feature type="transmembrane region" description="Helical" evidence="1">
    <location>
        <begin position="491"/>
        <end position="514"/>
    </location>
</feature>
<dbReference type="Proteomes" id="UP000321917">
    <property type="component" value="Unassembled WGS sequence"/>
</dbReference>
<protein>
    <submittedName>
        <fullName evidence="3">Efflux RND transporter permease subunit</fullName>
    </submittedName>
</protein>
<dbReference type="Gene3D" id="3.30.70.1430">
    <property type="entry name" value="Multidrug efflux transporter AcrB pore domain"/>
    <property type="match status" value="2"/>
</dbReference>
<reference evidence="3 5" key="1">
    <citation type="submission" date="2019-07" db="EMBL/GenBank/DDBJ databases">
        <title>Genomes of sea-ice associated Colwellia species.</title>
        <authorList>
            <person name="Bowman J.P."/>
        </authorList>
    </citation>
    <scope>NUCLEOTIDE SEQUENCE [LARGE SCALE GENOMIC DNA]</scope>
    <source>
        <strain evidence="2 4">ACAM 607</strain>
        <strain evidence="3 5">IC036</strain>
    </source>
</reference>
<dbReference type="GO" id="GO:0042910">
    <property type="term" value="F:xenobiotic transmembrane transporter activity"/>
    <property type="evidence" value="ECO:0007669"/>
    <property type="project" value="TreeGrafter"/>
</dbReference>
<comment type="caution">
    <text evidence="3">The sequence shown here is derived from an EMBL/GenBank/DDBJ whole genome shotgun (WGS) entry which is preliminary data.</text>
</comment>
<accession>A0A5C6QEK6</accession>
<dbReference type="SUPFAM" id="SSF82714">
    <property type="entry name" value="Multidrug efflux transporter AcrB TolC docking domain, DN and DC subdomains"/>
    <property type="match status" value="2"/>
</dbReference>
<feature type="transmembrane region" description="Helical" evidence="1">
    <location>
        <begin position="987"/>
        <end position="1016"/>
    </location>
</feature>
<dbReference type="Gene3D" id="3.30.70.1320">
    <property type="entry name" value="Multidrug efflux transporter AcrB pore domain like"/>
    <property type="match status" value="1"/>
</dbReference>
<dbReference type="PRINTS" id="PR00702">
    <property type="entry name" value="ACRIFLAVINRP"/>
</dbReference>
<dbReference type="Proteomes" id="UP000321525">
    <property type="component" value="Unassembled WGS sequence"/>
</dbReference>
<evidence type="ECO:0000313" key="2">
    <source>
        <dbReference type="EMBL" id="TWX62773.1"/>
    </source>
</evidence>
<dbReference type="PANTHER" id="PTHR32063">
    <property type="match status" value="1"/>
</dbReference>